<evidence type="ECO:0000313" key="2">
    <source>
        <dbReference type="Proteomes" id="UP000289738"/>
    </source>
</evidence>
<evidence type="ECO:0000313" key="1">
    <source>
        <dbReference type="EMBL" id="RYR61798.1"/>
    </source>
</evidence>
<protein>
    <submittedName>
        <fullName evidence="1">Uncharacterized protein</fullName>
    </submittedName>
</protein>
<dbReference type="EMBL" id="SDMP01000004">
    <property type="protein sequence ID" value="RYR61798.1"/>
    <property type="molecule type" value="Genomic_DNA"/>
</dbReference>
<dbReference type="Proteomes" id="UP000289738">
    <property type="component" value="Chromosome A04"/>
</dbReference>
<proteinExistence type="predicted"/>
<reference evidence="1 2" key="1">
    <citation type="submission" date="2019-01" db="EMBL/GenBank/DDBJ databases">
        <title>Sequencing of cultivated peanut Arachis hypogaea provides insights into genome evolution and oil improvement.</title>
        <authorList>
            <person name="Chen X."/>
        </authorList>
    </citation>
    <scope>NUCLEOTIDE SEQUENCE [LARGE SCALE GENOMIC DNA]</scope>
    <source>
        <strain evidence="2">cv. Fuhuasheng</strain>
        <tissue evidence="1">Leaves</tissue>
    </source>
</reference>
<organism evidence="1 2">
    <name type="scientific">Arachis hypogaea</name>
    <name type="common">Peanut</name>
    <dbReference type="NCBI Taxonomy" id="3818"/>
    <lineage>
        <taxon>Eukaryota</taxon>
        <taxon>Viridiplantae</taxon>
        <taxon>Streptophyta</taxon>
        <taxon>Embryophyta</taxon>
        <taxon>Tracheophyta</taxon>
        <taxon>Spermatophyta</taxon>
        <taxon>Magnoliopsida</taxon>
        <taxon>eudicotyledons</taxon>
        <taxon>Gunneridae</taxon>
        <taxon>Pentapetalae</taxon>
        <taxon>rosids</taxon>
        <taxon>fabids</taxon>
        <taxon>Fabales</taxon>
        <taxon>Fabaceae</taxon>
        <taxon>Papilionoideae</taxon>
        <taxon>50 kb inversion clade</taxon>
        <taxon>dalbergioids sensu lato</taxon>
        <taxon>Dalbergieae</taxon>
        <taxon>Pterocarpus clade</taxon>
        <taxon>Arachis</taxon>
    </lineage>
</organism>
<accession>A0A445DF35</accession>
<dbReference type="AlphaFoldDB" id="A0A445DF35"/>
<keyword evidence="2" id="KW-1185">Reference proteome</keyword>
<comment type="caution">
    <text evidence="1">The sequence shown here is derived from an EMBL/GenBank/DDBJ whole genome shotgun (WGS) entry which is preliminary data.</text>
</comment>
<gene>
    <name evidence="1" type="ORF">Ahy_A04g019009</name>
</gene>
<sequence length="138" mass="15996">MEQEHKEETHTSRAVTTSHYWSQKARGLTNWYFICKIYANLHKSKVLTVILHCAYDNVVVEMQELKAKRKGTYSLSHEDTNLESVNEFQSPLRVRTRGCPKIILESKLDKQIANTSKNKKTKAESEDQFCFLSSPPTF</sequence>
<name>A0A445DF35_ARAHY</name>